<name>A0A1Q9BWS1_SYMMI</name>
<reference evidence="1 2" key="1">
    <citation type="submission" date="2016-02" db="EMBL/GenBank/DDBJ databases">
        <title>Genome analysis of coral dinoflagellate symbionts highlights evolutionary adaptations to a symbiotic lifestyle.</title>
        <authorList>
            <person name="Aranda M."/>
            <person name="Li Y."/>
            <person name="Liew Y.J."/>
            <person name="Baumgarten S."/>
            <person name="Simakov O."/>
            <person name="Wilson M."/>
            <person name="Piel J."/>
            <person name="Ashoor H."/>
            <person name="Bougouffa S."/>
            <person name="Bajic V.B."/>
            <person name="Ryu T."/>
            <person name="Ravasi T."/>
            <person name="Bayer T."/>
            <person name="Micklem G."/>
            <person name="Kim H."/>
            <person name="Bhak J."/>
            <person name="Lajeunesse T.C."/>
            <person name="Voolstra C.R."/>
        </authorList>
    </citation>
    <scope>NUCLEOTIDE SEQUENCE [LARGE SCALE GENOMIC DNA]</scope>
    <source>
        <strain evidence="1 2">CCMP2467</strain>
    </source>
</reference>
<protein>
    <submittedName>
        <fullName evidence="1">Uncharacterized protein</fullName>
    </submittedName>
</protein>
<accession>A0A1Q9BWS1</accession>
<organism evidence="1 2">
    <name type="scientific">Symbiodinium microadriaticum</name>
    <name type="common">Dinoflagellate</name>
    <name type="synonym">Zooxanthella microadriatica</name>
    <dbReference type="NCBI Taxonomy" id="2951"/>
    <lineage>
        <taxon>Eukaryota</taxon>
        <taxon>Sar</taxon>
        <taxon>Alveolata</taxon>
        <taxon>Dinophyceae</taxon>
        <taxon>Suessiales</taxon>
        <taxon>Symbiodiniaceae</taxon>
        <taxon>Symbiodinium</taxon>
    </lineage>
</organism>
<dbReference type="Proteomes" id="UP000186817">
    <property type="component" value="Unassembled WGS sequence"/>
</dbReference>
<dbReference type="OrthoDB" id="447429at2759"/>
<proteinExistence type="predicted"/>
<dbReference type="EMBL" id="LSRX01002749">
    <property type="protein sequence ID" value="OLP75147.1"/>
    <property type="molecule type" value="Genomic_DNA"/>
</dbReference>
<dbReference type="AlphaFoldDB" id="A0A1Q9BWS1"/>
<comment type="caution">
    <text evidence="1">The sequence shown here is derived from an EMBL/GenBank/DDBJ whole genome shotgun (WGS) entry which is preliminary data.</text>
</comment>
<evidence type="ECO:0000313" key="1">
    <source>
        <dbReference type="EMBL" id="OLP75147.1"/>
    </source>
</evidence>
<gene>
    <name evidence="1" type="ORF">AK812_SmicGene45101</name>
</gene>
<keyword evidence="2" id="KW-1185">Reference proteome</keyword>
<sequence>MADARLSSYITAVCADSGHQHEEVLFQIVFLRALSQPRLGSYKAKGKDKGKSKGRWSQELTWDTPPEARHQSFGSAPWAWKHAQGLDVEAAIYAMARLCLRQETELSELRQEKSFLLHVSAGPHGILKPLIQASVKWNELRDQMKVDCSLKSELFRMMLKETAARMEKFEQTPDSIAAAEKAGGQLGHNSGIAHQEVKALLESMSEALKQDPAALNQFTLKRKLVETMSGASVAFTVAVGFRSTQCQILYDAFAKLAGLSVLQLIAANMHKERQKHGREAEEVRSLTWRYGSGGHYVTDDNTEADTLGLPPENVRLVRAEIVTSQRVWLEDYCQSLLFSRFWCAMARSDSSDVEMIDDTSSTATIEFEWTRWWNKPSEHWPGYTSWEVLQWWAERARWMMKMSKAQYRERRSRRPLKKVQSKFERI</sequence>
<evidence type="ECO:0000313" key="2">
    <source>
        <dbReference type="Proteomes" id="UP000186817"/>
    </source>
</evidence>